<dbReference type="Pfam" id="PF14576">
    <property type="entry name" value="SEO_N"/>
    <property type="match status" value="1"/>
</dbReference>
<dbReference type="PANTHER" id="PTHR33232">
    <property type="entry name" value="PROTEIN SIEVE ELEMENT OCCLUSION B-LIKE"/>
    <property type="match status" value="1"/>
</dbReference>
<protein>
    <recommendedName>
        <fullName evidence="5">Protein SIEVE ELEMENT OCCLUSION C</fullName>
    </recommendedName>
</protein>
<organism evidence="3 4">
    <name type="scientific">Malus domestica</name>
    <name type="common">Apple</name>
    <name type="synonym">Pyrus malus</name>
    <dbReference type="NCBI Taxonomy" id="3750"/>
    <lineage>
        <taxon>Eukaryota</taxon>
        <taxon>Viridiplantae</taxon>
        <taxon>Streptophyta</taxon>
        <taxon>Embryophyta</taxon>
        <taxon>Tracheophyta</taxon>
        <taxon>Spermatophyta</taxon>
        <taxon>Magnoliopsida</taxon>
        <taxon>eudicotyledons</taxon>
        <taxon>Gunneridae</taxon>
        <taxon>Pentapetalae</taxon>
        <taxon>rosids</taxon>
        <taxon>fabids</taxon>
        <taxon>Rosales</taxon>
        <taxon>Rosaceae</taxon>
        <taxon>Amygdaloideae</taxon>
        <taxon>Maleae</taxon>
        <taxon>Malus</taxon>
    </lineage>
</organism>
<evidence type="ECO:0000259" key="2">
    <source>
        <dbReference type="Pfam" id="PF14577"/>
    </source>
</evidence>
<reference evidence="3 4" key="1">
    <citation type="submission" date="2018-10" db="EMBL/GenBank/DDBJ databases">
        <title>A high-quality apple genome assembly.</title>
        <authorList>
            <person name="Hu J."/>
        </authorList>
    </citation>
    <scope>NUCLEOTIDE SEQUENCE [LARGE SCALE GENOMIC DNA]</scope>
    <source>
        <strain evidence="4">cv. HFTH1</strain>
        <tissue evidence="3">Young leaf</tissue>
    </source>
</reference>
<evidence type="ECO:0000313" key="4">
    <source>
        <dbReference type="Proteomes" id="UP000290289"/>
    </source>
</evidence>
<proteinExistence type="predicted"/>
<feature type="domain" description="Sieve element occlusion N-terminal" evidence="1">
    <location>
        <begin position="13"/>
        <end position="292"/>
    </location>
</feature>
<dbReference type="EMBL" id="RDQH01000342">
    <property type="protein sequence ID" value="RXH72188.1"/>
    <property type="molecule type" value="Genomic_DNA"/>
</dbReference>
<evidence type="ECO:0008006" key="5">
    <source>
        <dbReference type="Google" id="ProtNLM"/>
    </source>
</evidence>
<gene>
    <name evidence="3" type="ORF">DVH24_033726</name>
</gene>
<dbReference type="Proteomes" id="UP000290289">
    <property type="component" value="Chromosome 16"/>
</dbReference>
<evidence type="ECO:0000259" key="1">
    <source>
        <dbReference type="Pfam" id="PF14576"/>
    </source>
</evidence>
<dbReference type="InterPro" id="IPR039299">
    <property type="entry name" value="SEOA"/>
</dbReference>
<sequence>MDSLGSDSVSSLSEEVLIKKLLLSHDPDGCHFDSELLLCAVEKIMICTAASEVLDEDLDANEKIIVSDIEELETLEALGIFKSETFCKISHEILCKCSDEENLHRRTMILFDLLGKYRWGEKVVLVLTSFVASYGEFRLLMQLNSSIPLAISVAMLKQLPTDVSPLKPQFNALSLLVDAMVDVTKCIIKFEKLPLSRVELDDETKAVAKSQIYIAVYWIIRGILKCFSQITDSTALKSDQISDSTIIATWELVSLAYQLRSIYDHLRQQVEVCHHQTETKLYHKLLNIFKETQVDNQEVLSLLFAFRDDFPLKQCPSQAKADKLLLFYQLTRVCSQLGVSDLKSKVVILLISRPELLSIEESLFLVQQTHNHPHNKDVEASYAIVWVPIPVSSTWTNAEMENFEYLSNSLPWYSIRQPWLLNSAVVPFIKEAWYCKSEPVLVVLNSQGTVTNPNAIDMLFIWGARAYPFSASREKELWQEQNWTLHFLIDEIDPLLTKRVEEGRNICIYGSNSIDWIVEFTAKMEIIKSAGVQLEMVYVGKRNSTPLVKDILANVRYKKLSSALPSMKTHFFWLRLESIRRSKLRLGKPENYTDNVLDEVSALLDIDNNDENWAVIGRGSNSIDIIRLEGPKIMECLDLFPSWGGNLAELGFFGALRHALAPPILPRPCGHDFTHPSKEQGEGVIVCGKCKHPMKKFVMYK</sequence>
<name>A0A498HKZ8_MALDO</name>
<comment type="caution">
    <text evidence="3">The sequence shown here is derived from an EMBL/GenBank/DDBJ whole genome shotgun (WGS) entry which is preliminary data.</text>
</comment>
<feature type="domain" description="Sieve element occlusion C-terminal" evidence="2">
    <location>
        <begin position="472"/>
        <end position="701"/>
    </location>
</feature>
<keyword evidence="4" id="KW-1185">Reference proteome</keyword>
<dbReference type="InterPro" id="IPR027942">
    <property type="entry name" value="SEO_N"/>
</dbReference>
<dbReference type="GO" id="GO:0010088">
    <property type="term" value="P:phloem development"/>
    <property type="evidence" value="ECO:0007669"/>
    <property type="project" value="InterPro"/>
</dbReference>
<evidence type="ECO:0000313" key="3">
    <source>
        <dbReference type="EMBL" id="RXH72188.1"/>
    </source>
</evidence>
<dbReference type="PANTHER" id="PTHR33232:SF11">
    <property type="entry name" value="PROTEIN SIEVE ELEMENT OCCLUSION C"/>
    <property type="match status" value="1"/>
</dbReference>
<dbReference type="Pfam" id="PF14577">
    <property type="entry name" value="SEO_C"/>
    <property type="match status" value="1"/>
</dbReference>
<accession>A0A498HKZ8</accession>
<dbReference type="InterPro" id="IPR027944">
    <property type="entry name" value="SEO_C"/>
</dbReference>
<dbReference type="AlphaFoldDB" id="A0A498HKZ8"/>